<dbReference type="EMBL" id="JAWQEG010000542">
    <property type="protein sequence ID" value="KAK3888640.1"/>
    <property type="molecule type" value="Genomic_DNA"/>
</dbReference>
<accession>A0AAE1L0M7</accession>
<sequence length="82" mass="8999">MIDDMKVTVTHVGHPNSLERPGSPVVLTNRHTRPYTGNAVYLGDVGRMTRPVVLKEPPRPALDGGDAKKTDSLSRLHPPHKL</sequence>
<feature type="compositionally biased region" description="Basic and acidic residues" evidence="1">
    <location>
        <begin position="65"/>
        <end position="74"/>
    </location>
</feature>
<evidence type="ECO:0000313" key="2">
    <source>
        <dbReference type="EMBL" id="KAK3888640.1"/>
    </source>
</evidence>
<keyword evidence="3" id="KW-1185">Reference proteome</keyword>
<name>A0AAE1L0M7_PETCI</name>
<feature type="region of interest" description="Disordered" evidence="1">
    <location>
        <begin position="1"/>
        <end position="30"/>
    </location>
</feature>
<reference evidence="2" key="1">
    <citation type="submission" date="2023-10" db="EMBL/GenBank/DDBJ databases">
        <title>Genome assemblies of two species of porcelain crab, Petrolisthes cinctipes and Petrolisthes manimaculis (Anomura: Porcellanidae).</title>
        <authorList>
            <person name="Angst P."/>
        </authorList>
    </citation>
    <scope>NUCLEOTIDE SEQUENCE</scope>
    <source>
        <strain evidence="2">PB745_01</strain>
        <tissue evidence="2">Gill</tissue>
    </source>
</reference>
<evidence type="ECO:0000256" key="1">
    <source>
        <dbReference type="SAM" id="MobiDB-lite"/>
    </source>
</evidence>
<gene>
    <name evidence="2" type="ORF">Pcinc_007365</name>
</gene>
<feature type="region of interest" description="Disordered" evidence="1">
    <location>
        <begin position="55"/>
        <end position="82"/>
    </location>
</feature>
<protein>
    <submittedName>
        <fullName evidence="2">Uncharacterized protein</fullName>
    </submittedName>
</protein>
<organism evidence="2 3">
    <name type="scientific">Petrolisthes cinctipes</name>
    <name type="common">Flat porcelain crab</name>
    <dbReference type="NCBI Taxonomy" id="88211"/>
    <lineage>
        <taxon>Eukaryota</taxon>
        <taxon>Metazoa</taxon>
        <taxon>Ecdysozoa</taxon>
        <taxon>Arthropoda</taxon>
        <taxon>Crustacea</taxon>
        <taxon>Multicrustacea</taxon>
        <taxon>Malacostraca</taxon>
        <taxon>Eumalacostraca</taxon>
        <taxon>Eucarida</taxon>
        <taxon>Decapoda</taxon>
        <taxon>Pleocyemata</taxon>
        <taxon>Anomura</taxon>
        <taxon>Galatheoidea</taxon>
        <taxon>Porcellanidae</taxon>
        <taxon>Petrolisthes</taxon>
    </lineage>
</organism>
<comment type="caution">
    <text evidence="2">The sequence shown here is derived from an EMBL/GenBank/DDBJ whole genome shotgun (WGS) entry which is preliminary data.</text>
</comment>
<dbReference type="Proteomes" id="UP001286313">
    <property type="component" value="Unassembled WGS sequence"/>
</dbReference>
<evidence type="ECO:0000313" key="3">
    <source>
        <dbReference type="Proteomes" id="UP001286313"/>
    </source>
</evidence>
<dbReference type="AlphaFoldDB" id="A0AAE1L0M7"/>
<proteinExistence type="predicted"/>